<keyword evidence="2" id="KW-1133">Transmembrane helix</keyword>
<dbReference type="AlphaFoldDB" id="A0A8H7AGL3"/>
<accession>A0A8H7AGL3</accession>
<feature type="compositionally biased region" description="Basic and acidic residues" evidence="1">
    <location>
        <begin position="233"/>
        <end position="246"/>
    </location>
</feature>
<evidence type="ECO:0000313" key="4">
    <source>
        <dbReference type="Proteomes" id="UP000606974"/>
    </source>
</evidence>
<feature type="compositionally biased region" description="Basic and acidic residues" evidence="1">
    <location>
        <begin position="214"/>
        <end position="223"/>
    </location>
</feature>
<reference evidence="3" key="1">
    <citation type="submission" date="2020-02" db="EMBL/GenBank/DDBJ databases">
        <authorList>
            <person name="Palmer J.M."/>
        </authorList>
    </citation>
    <scope>NUCLEOTIDE SEQUENCE</scope>
    <source>
        <strain evidence="3">EPUS1.4</strain>
        <tissue evidence="3">Thallus</tissue>
    </source>
</reference>
<organism evidence="3 4">
    <name type="scientific">Endocarpon pusillum</name>
    <dbReference type="NCBI Taxonomy" id="364733"/>
    <lineage>
        <taxon>Eukaryota</taxon>
        <taxon>Fungi</taxon>
        <taxon>Dikarya</taxon>
        <taxon>Ascomycota</taxon>
        <taxon>Pezizomycotina</taxon>
        <taxon>Eurotiomycetes</taxon>
        <taxon>Chaetothyriomycetidae</taxon>
        <taxon>Verrucariales</taxon>
        <taxon>Verrucariaceae</taxon>
        <taxon>Endocarpon</taxon>
    </lineage>
</organism>
<keyword evidence="2" id="KW-0812">Transmembrane</keyword>
<evidence type="ECO:0000256" key="2">
    <source>
        <dbReference type="SAM" id="Phobius"/>
    </source>
</evidence>
<protein>
    <recommendedName>
        <fullName evidence="5">MARVEL domain-containing protein</fullName>
    </recommendedName>
</protein>
<proteinExistence type="predicted"/>
<name>A0A8H7AGL3_9EURO</name>
<sequence length="246" mass="27930">MARPKMRSQPSPYPILPFHALRACFLVCSLVVAAILSYFVYHLKQDNFKIPWTFLVLFGVALLSLLNLFLTLVLHLFRVLSPLFNLVFNIFLLLLWVVGLSLLGWNMSGTLSHVCNSANWGSAVGIMICRLYKTLFSFTLFSTLSAIALVVLDLKVRKDQNSLGKYNQMRDSAYDLKPTSQAFSTGALGGHHEDRPEPWLRAGQEPADYNSRNVSRERVRSEHFGYTSPLEQTHYDAGDYTARDRH</sequence>
<feature type="transmembrane region" description="Helical" evidence="2">
    <location>
        <begin position="86"/>
        <end position="105"/>
    </location>
</feature>
<feature type="transmembrane region" description="Helical" evidence="2">
    <location>
        <begin position="135"/>
        <end position="154"/>
    </location>
</feature>
<keyword evidence="4" id="KW-1185">Reference proteome</keyword>
<gene>
    <name evidence="3" type="ORF">GJ744_009020</name>
</gene>
<evidence type="ECO:0000313" key="3">
    <source>
        <dbReference type="EMBL" id="KAF7508628.1"/>
    </source>
</evidence>
<feature type="region of interest" description="Disordered" evidence="1">
    <location>
        <begin position="185"/>
        <end position="246"/>
    </location>
</feature>
<dbReference type="EMBL" id="JAACFV010000051">
    <property type="protein sequence ID" value="KAF7508628.1"/>
    <property type="molecule type" value="Genomic_DNA"/>
</dbReference>
<feature type="transmembrane region" description="Helical" evidence="2">
    <location>
        <begin position="52"/>
        <end position="74"/>
    </location>
</feature>
<keyword evidence="2" id="KW-0472">Membrane</keyword>
<dbReference type="OrthoDB" id="5344006at2759"/>
<evidence type="ECO:0000256" key="1">
    <source>
        <dbReference type="SAM" id="MobiDB-lite"/>
    </source>
</evidence>
<feature type="transmembrane region" description="Helical" evidence="2">
    <location>
        <begin position="20"/>
        <end position="40"/>
    </location>
</feature>
<dbReference type="Proteomes" id="UP000606974">
    <property type="component" value="Unassembled WGS sequence"/>
</dbReference>
<evidence type="ECO:0008006" key="5">
    <source>
        <dbReference type="Google" id="ProtNLM"/>
    </source>
</evidence>
<comment type="caution">
    <text evidence="3">The sequence shown here is derived from an EMBL/GenBank/DDBJ whole genome shotgun (WGS) entry which is preliminary data.</text>
</comment>